<keyword evidence="3" id="KW-0238">DNA-binding</keyword>
<evidence type="ECO:0000256" key="1">
    <source>
        <dbReference type="ARBA" id="ARBA00008857"/>
    </source>
</evidence>
<dbReference type="RefSeq" id="WP_025803877.1">
    <property type="nucleotide sequence ID" value="NZ_CP053842.1"/>
</dbReference>
<dbReference type="CDD" id="cd00801">
    <property type="entry name" value="INT_P4_C"/>
    <property type="match status" value="1"/>
</dbReference>
<dbReference type="InterPro" id="IPR038488">
    <property type="entry name" value="Integrase_DNA-bd_sf"/>
</dbReference>
<dbReference type="InterPro" id="IPR050808">
    <property type="entry name" value="Phage_Integrase"/>
</dbReference>
<dbReference type="GO" id="GO:0015074">
    <property type="term" value="P:DNA integration"/>
    <property type="evidence" value="ECO:0007669"/>
    <property type="project" value="UniProtKB-KW"/>
</dbReference>
<evidence type="ECO:0000256" key="2">
    <source>
        <dbReference type="ARBA" id="ARBA00022908"/>
    </source>
</evidence>
<reference evidence="6 7" key="1">
    <citation type="submission" date="2020-10" db="EMBL/GenBank/DDBJ databases">
        <title>Campylobacter and Helicobacter PacBio genomes.</title>
        <authorList>
            <person name="Lane C."/>
        </authorList>
    </citation>
    <scope>NUCLEOTIDE SEQUENCE [LARGE SCALE GENOMIC DNA]</scope>
    <source>
        <strain evidence="6 7">2016D-0077</strain>
    </source>
</reference>
<dbReference type="Proteomes" id="UP000594749">
    <property type="component" value="Chromosome"/>
</dbReference>
<dbReference type="InterPro" id="IPR025166">
    <property type="entry name" value="Integrase_DNA_bind_dom"/>
</dbReference>
<dbReference type="GO" id="GO:0006310">
    <property type="term" value="P:DNA recombination"/>
    <property type="evidence" value="ECO:0007669"/>
    <property type="project" value="UniProtKB-KW"/>
</dbReference>
<evidence type="ECO:0000256" key="4">
    <source>
        <dbReference type="ARBA" id="ARBA00023172"/>
    </source>
</evidence>
<dbReference type="OrthoDB" id="9775880at2"/>
<dbReference type="InterPro" id="IPR013762">
    <property type="entry name" value="Integrase-like_cat_sf"/>
</dbReference>
<dbReference type="PANTHER" id="PTHR30629">
    <property type="entry name" value="PROPHAGE INTEGRASE"/>
    <property type="match status" value="1"/>
</dbReference>
<dbReference type="InterPro" id="IPR053876">
    <property type="entry name" value="Phage_int_M"/>
</dbReference>
<evidence type="ECO:0000256" key="3">
    <source>
        <dbReference type="ARBA" id="ARBA00023125"/>
    </source>
</evidence>
<comment type="similarity">
    <text evidence="1">Belongs to the 'phage' integrase family.</text>
</comment>
<name>A0A7M1LFV5_9BACT</name>
<dbReference type="Pfam" id="PF22022">
    <property type="entry name" value="Phage_int_M"/>
    <property type="match status" value="1"/>
</dbReference>
<organism evidence="6 7">
    <name type="scientific">Campylobacter corcagiensis</name>
    <dbReference type="NCBI Taxonomy" id="1448857"/>
    <lineage>
        <taxon>Bacteria</taxon>
        <taxon>Pseudomonadati</taxon>
        <taxon>Campylobacterota</taxon>
        <taxon>Epsilonproteobacteria</taxon>
        <taxon>Campylobacterales</taxon>
        <taxon>Campylobacteraceae</taxon>
        <taxon>Campylobacter</taxon>
    </lineage>
</organism>
<dbReference type="AlphaFoldDB" id="A0A7M1LFV5"/>
<gene>
    <name evidence="6" type="ORF">IMC76_00330</name>
</gene>
<proteinExistence type="inferred from homology"/>
<keyword evidence="4" id="KW-0233">DNA recombination</keyword>
<dbReference type="Gene3D" id="3.30.160.390">
    <property type="entry name" value="Integrase, DNA-binding domain"/>
    <property type="match status" value="1"/>
</dbReference>
<feature type="domain" description="Tyr recombinase" evidence="5">
    <location>
        <begin position="196"/>
        <end position="380"/>
    </location>
</feature>
<keyword evidence="2" id="KW-0229">DNA integration</keyword>
<sequence>MALTDTKIKGLKPKEKRQRYTDANNLALMVEPHGRKYFIVRFKSPITHKYRTFNIGNYPNISLLEARKKALDIKQAVEKGIDPMEKPKIVTLKEIATECLNLKEGRVTQKHFKRCHSHMELYVYKELGDKDIKSITADEVIKTLKPLEINAKFDTLQRTLTILKEVFRYAHMRGLIITNQIQSIKSDMVFKTHKTKNYPALTSIDEVRDLVEAIKAYKGDIRTKIALKLSLLTANRPFNIRTAKWSEIDLEAKIWTIPADKMKARSEHIIPLANQTVEILKEFKKIDFKSQYLFPSQLSKTRPMSDGTVNTALRRMGYSKDEMVAHGFRSIFSTLCYEYQHKHKATSEVIEQCLAHKTANEVKSAYDRSLRLEQKRNLMQWWADFLVNYNNCKI</sequence>
<dbReference type="Pfam" id="PF13356">
    <property type="entry name" value="Arm-DNA-bind_3"/>
    <property type="match status" value="1"/>
</dbReference>
<protein>
    <submittedName>
        <fullName evidence="6">Tyrosine-type recombinase/integrase</fullName>
    </submittedName>
</protein>
<dbReference type="EMBL" id="CP063078">
    <property type="protein sequence ID" value="QOQ87310.1"/>
    <property type="molecule type" value="Genomic_DNA"/>
</dbReference>
<dbReference type="Gene3D" id="1.10.150.130">
    <property type="match status" value="1"/>
</dbReference>
<keyword evidence="7" id="KW-1185">Reference proteome</keyword>
<dbReference type="InterPro" id="IPR010998">
    <property type="entry name" value="Integrase_recombinase_N"/>
</dbReference>
<dbReference type="SUPFAM" id="SSF56349">
    <property type="entry name" value="DNA breaking-rejoining enzymes"/>
    <property type="match status" value="1"/>
</dbReference>
<dbReference type="PROSITE" id="PS51898">
    <property type="entry name" value="TYR_RECOMBINASE"/>
    <property type="match status" value="1"/>
</dbReference>
<dbReference type="Gene3D" id="1.10.443.10">
    <property type="entry name" value="Intergrase catalytic core"/>
    <property type="match status" value="1"/>
</dbReference>
<evidence type="ECO:0000313" key="6">
    <source>
        <dbReference type="EMBL" id="QOQ87310.1"/>
    </source>
</evidence>
<dbReference type="InterPro" id="IPR002104">
    <property type="entry name" value="Integrase_catalytic"/>
</dbReference>
<evidence type="ECO:0000313" key="7">
    <source>
        <dbReference type="Proteomes" id="UP000594749"/>
    </source>
</evidence>
<dbReference type="InterPro" id="IPR011010">
    <property type="entry name" value="DNA_brk_join_enz"/>
</dbReference>
<dbReference type="Pfam" id="PF00589">
    <property type="entry name" value="Phage_integrase"/>
    <property type="match status" value="1"/>
</dbReference>
<dbReference type="PANTHER" id="PTHR30629:SF2">
    <property type="entry name" value="PROPHAGE INTEGRASE INTS-RELATED"/>
    <property type="match status" value="1"/>
</dbReference>
<accession>A0A7M1LFV5</accession>
<evidence type="ECO:0000259" key="5">
    <source>
        <dbReference type="PROSITE" id="PS51898"/>
    </source>
</evidence>
<dbReference type="GO" id="GO:0003677">
    <property type="term" value="F:DNA binding"/>
    <property type="evidence" value="ECO:0007669"/>
    <property type="project" value="UniProtKB-KW"/>
</dbReference>